<dbReference type="AlphaFoldDB" id="A0A5S9XGV6"/>
<evidence type="ECO:0000313" key="1">
    <source>
        <dbReference type="EMBL" id="CAA0384145.1"/>
    </source>
</evidence>
<dbReference type="EMBL" id="CACSHJ010000089">
    <property type="protein sequence ID" value="CAA0384145.1"/>
    <property type="molecule type" value="Genomic_DNA"/>
</dbReference>
<dbReference type="SUPFAM" id="SSF50630">
    <property type="entry name" value="Acid proteases"/>
    <property type="match status" value="1"/>
</dbReference>
<protein>
    <submittedName>
        <fullName evidence="1">Uncharacterized protein</fullName>
    </submittedName>
</protein>
<gene>
    <name evidence="1" type="ORF">C24_LOCUS14337</name>
</gene>
<sequence length="472" mass="53595">MKLNHQPHYSGIQQEGSVRYYRERFEALCLRLVTLPGQGFEEMFLQGLQPSLQTAVRELKPNGIVQMMDTTQCYQSRQAELMSLTLVQAKLDVVKKKKGVINELEELEQDSYTLRQGMEQLVIDLTRNKGMRFYGFILDHKVIVAIDSGATDNFILVELALSLKLPTSITNQASVLLGQRRCIQSVGTCLGIRLWVQEVEITENFLLLDLAKTDVDVILGYEWLSKLGETMVNWQNQDFSFSHNQQWITLCAEDEELEQVTTKVKMKSENEQEDIEEQRNNDGEMLVVSYLEDKVTLKGESKVTCGGIAKEIQGGHVKSVESQELKLSPEHLEEVSWLEPWKDTKENDDEKSFFGQPGVKHSEVIAGSTRNMSTKSEKDQTAPCVLKVHTEQTKEAVISKEVRTAEPFEVVGLYHPLKTVVSRLMIEFGKEVTQMHVEEMVDKWESSVKKKVAAVGSTEVRTLVQGIHFLPP</sequence>
<dbReference type="CDD" id="cd00303">
    <property type="entry name" value="retropepsin_like"/>
    <property type="match status" value="1"/>
</dbReference>
<dbReference type="Pfam" id="PF08284">
    <property type="entry name" value="RVP_2"/>
    <property type="match status" value="1"/>
</dbReference>
<evidence type="ECO:0000313" key="2">
    <source>
        <dbReference type="Proteomes" id="UP000434276"/>
    </source>
</evidence>
<dbReference type="InterPro" id="IPR021109">
    <property type="entry name" value="Peptidase_aspartic_dom_sf"/>
</dbReference>
<dbReference type="ExpressionAtlas" id="A0A5S9XGV6">
    <property type="expression patterns" value="differential"/>
</dbReference>
<accession>A0A5S9XGV6</accession>
<dbReference type="Proteomes" id="UP000434276">
    <property type="component" value="Unassembled WGS sequence"/>
</dbReference>
<dbReference type="OrthoDB" id="1102658at2759"/>
<name>A0A5S9XGV6_ARATH</name>
<organism evidence="1 2">
    <name type="scientific">Arabidopsis thaliana</name>
    <name type="common">Mouse-ear cress</name>
    <dbReference type="NCBI Taxonomy" id="3702"/>
    <lineage>
        <taxon>Eukaryota</taxon>
        <taxon>Viridiplantae</taxon>
        <taxon>Streptophyta</taxon>
        <taxon>Embryophyta</taxon>
        <taxon>Tracheophyta</taxon>
        <taxon>Spermatophyta</taxon>
        <taxon>Magnoliopsida</taxon>
        <taxon>eudicotyledons</taxon>
        <taxon>Gunneridae</taxon>
        <taxon>Pentapetalae</taxon>
        <taxon>rosids</taxon>
        <taxon>malvids</taxon>
        <taxon>Brassicales</taxon>
        <taxon>Brassicaceae</taxon>
        <taxon>Camelineae</taxon>
        <taxon>Arabidopsis</taxon>
    </lineage>
</organism>
<dbReference type="Gene3D" id="2.40.70.10">
    <property type="entry name" value="Acid Proteases"/>
    <property type="match status" value="1"/>
</dbReference>
<proteinExistence type="predicted"/>
<reference evidence="1 2" key="1">
    <citation type="submission" date="2019-12" db="EMBL/GenBank/DDBJ databases">
        <authorList>
            <person name="Jiao W.-B."/>
            <person name="Schneeberger K."/>
        </authorList>
    </citation>
    <scope>NUCLEOTIDE SEQUENCE [LARGE SCALE GENOMIC DNA]</scope>
    <source>
        <strain evidence="2">cv. C24</strain>
    </source>
</reference>